<dbReference type="Proteomes" id="UP000293638">
    <property type="component" value="Unassembled WGS sequence"/>
</dbReference>
<sequence>MRSPRRAWLLTAALGSVVLITLVQDGLGSRLVVVPWLAIGPFAASLVFRWWTTLLVSVVSVGAVVLLSGTLVGDLDTHQGMIRVAGSTALVGFAVVSAEIRTRREDHIRRVTEVAAVAQATIIHPVPATVGGLNLHSRYVSASAEALVGGDLYDVVAVDSGVRLLLGDARGKGLEAVHTAAAVLSAFRAAAPRPEVDLGELARRVDAAIAARARDEDFVTAVLAEIGPDGALTLVNCGHPEPLRLTAGSAPEPLGSRPTVPLGLGVDPEPERFVLAPGDRLLLYTDGLPEARDRSGEFYDLVQAATLLTPRPGSSGPAGAEHALDELMATVTDHVGGLLTDDVAVLLVELPHPTLSATSATAS</sequence>
<dbReference type="PANTHER" id="PTHR43156">
    <property type="entry name" value="STAGE II SPORULATION PROTEIN E-RELATED"/>
    <property type="match status" value="1"/>
</dbReference>
<protein>
    <submittedName>
        <fullName evidence="4">Serine phosphatase RsbU (Regulator of sigma subunit)</fullName>
    </submittedName>
</protein>
<dbReference type="RefSeq" id="WP_130491603.1">
    <property type="nucleotide sequence ID" value="NZ_SGXD01000001.1"/>
</dbReference>
<dbReference type="GO" id="GO:0016791">
    <property type="term" value="F:phosphatase activity"/>
    <property type="evidence" value="ECO:0007669"/>
    <property type="project" value="TreeGrafter"/>
</dbReference>
<dbReference type="Gene3D" id="3.60.40.10">
    <property type="entry name" value="PPM-type phosphatase domain"/>
    <property type="match status" value="1"/>
</dbReference>
<dbReference type="InterPro" id="IPR036457">
    <property type="entry name" value="PPM-type-like_dom_sf"/>
</dbReference>
<comment type="caution">
    <text evidence="4">The sequence shown here is derived from an EMBL/GenBank/DDBJ whole genome shotgun (WGS) entry which is preliminary data.</text>
</comment>
<dbReference type="SMART" id="SM00331">
    <property type="entry name" value="PP2C_SIG"/>
    <property type="match status" value="1"/>
</dbReference>
<feature type="transmembrane region" description="Helical" evidence="2">
    <location>
        <begin position="55"/>
        <end position="75"/>
    </location>
</feature>
<name>A0A4Q7NW77_9ACTN</name>
<dbReference type="EMBL" id="SGXD01000001">
    <property type="protein sequence ID" value="RZS91546.1"/>
    <property type="molecule type" value="Genomic_DNA"/>
</dbReference>
<gene>
    <name evidence="4" type="ORF">EV189_0788</name>
</gene>
<feature type="transmembrane region" description="Helical" evidence="2">
    <location>
        <begin position="81"/>
        <end position="100"/>
    </location>
</feature>
<evidence type="ECO:0000256" key="1">
    <source>
        <dbReference type="ARBA" id="ARBA00022801"/>
    </source>
</evidence>
<dbReference type="OrthoDB" id="3210173at2"/>
<accession>A0A4Q7NW77</accession>
<dbReference type="AlphaFoldDB" id="A0A4Q7NW77"/>
<evidence type="ECO:0000256" key="2">
    <source>
        <dbReference type="SAM" id="Phobius"/>
    </source>
</evidence>
<keyword evidence="2" id="KW-0812">Transmembrane</keyword>
<keyword evidence="2" id="KW-1133">Transmembrane helix</keyword>
<dbReference type="PANTHER" id="PTHR43156:SF2">
    <property type="entry name" value="STAGE II SPORULATION PROTEIN E"/>
    <property type="match status" value="1"/>
</dbReference>
<dbReference type="Pfam" id="PF07228">
    <property type="entry name" value="SpoIIE"/>
    <property type="match status" value="1"/>
</dbReference>
<evidence type="ECO:0000313" key="5">
    <source>
        <dbReference type="Proteomes" id="UP000293638"/>
    </source>
</evidence>
<evidence type="ECO:0000313" key="4">
    <source>
        <dbReference type="EMBL" id="RZS91546.1"/>
    </source>
</evidence>
<feature type="domain" description="PPM-type phosphatase" evidence="3">
    <location>
        <begin position="135"/>
        <end position="350"/>
    </location>
</feature>
<dbReference type="InterPro" id="IPR052016">
    <property type="entry name" value="Bact_Sigma-Reg"/>
</dbReference>
<dbReference type="InterPro" id="IPR001932">
    <property type="entry name" value="PPM-type_phosphatase-like_dom"/>
</dbReference>
<evidence type="ECO:0000259" key="3">
    <source>
        <dbReference type="SMART" id="SM00331"/>
    </source>
</evidence>
<feature type="transmembrane region" description="Helical" evidence="2">
    <location>
        <begin position="30"/>
        <end position="48"/>
    </location>
</feature>
<keyword evidence="1" id="KW-0378">Hydrolase</keyword>
<keyword evidence="5" id="KW-1185">Reference proteome</keyword>
<proteinExistence type="predicted"/>
<feature type="transmembrane region" description="Helical" evidence="2">
    <location>
        <begin position="7"/>
        <end position="24"/>
    </location>
</feature>
<reference evidence="4 5" key="1">
    <citation type="submission" date="2019-02" db="EMBL/GenBank/DDBJ databases">
        <title>Genomic Encyclopedia of Type Strains, Phase IV (KMG-IV): sequencing the most valuable type-strain genomes for metagenomic binning, comparative biology and taxonomic classification.</title>
        <authorList>
            <person name="Goeker M."/>
        </authorList>
    </citation>
    <scope>NUCLEOTIDE SEQUENCE [LARGE SCALE GENOMIC DNA]</scope>
    <source>
        <strain evidence="4 5">DSM 45622</strain>
    </source>
</reference>
<keyword evidence="2" id="KW-0472">Membrane</keyword>
<organism evidence="4 5">
    <name type="scientific">Motilibacter rhizosphaerae</name>
    <dbReference type="NCBI Taxonomy" id="598652"/>
    <lineage>
        <taxon>Bacteria</taxon>
        <taxon>Bacillati</taxon>
        <taxon>Actinomycetota</taxon>
        <taxon>Actinomycetes</taxon>
        <taxon>Motilibacterales</taxon>
        <taxon>Motilibacteraceae</taxon>
        <taxon>Motilibacter</taxon>
    </lineage>
</organism>
<dbReference type="SUPFAM" id="SSF81606">
    <property type="entry name" value="PP2C-like"/>
    <property type="match status" value="1"/>
</dbReference>